<organism evidence="1 2">
    <name type="scientific">Psychromonas aquatilis</name>
    <dbReference type="NCBI Taxonomy" id="2005072"/>
    <lineage>
        <taxon>Bacteria</taxon>
        <taxon>Pseudomonadati</taxon>
        <taxon>Pseudomonadota</taxon>
        <taxon>Gammaproteobacteria</taxon>
        <taxon>Alteromonadales</taxon>
        <taxon>Psychromonadaceae</taxon>
        <taxon>Psychromonas</taxon>
    </lineage>
</organism>
<evidence type="ECO:0000313" key="1">
    <source>
        <dbReference type="EMBL" id="MEL0629963.1"/>
    </source>
</evidence>
<dbReference type="Proteomes" id="UP001369082">
    <property type="component" value="Unassembled WGS sequence"/>
</dbReference>
<name>A0ABU9GRK1_9GAMM</name>
<dbReference type="RefSeq" id="WP_341598096.1">
    <property type="nucleotide sequence ID" value="NZ_JBAKAZ010000035.1"/>
</dbReference>
<reference evidence="1 2" key="1">
    <citation type="submission" date="2024-02" db="EMBL/GenBank/DDBJ databases">
        <title>Bacteria isolated from the canopy kelp, Nereocystis luetkeana.</title>
        <authorList>
            <person name="Pfister C.A."/>
            <person name="Younker I.T."/>
            <person name="Light S.H."/>
        </authorList>
    </citation>
    <scope>NUCLEOTIDE SEQUENCE [LARGE SCALE GENOMIC DNA]</scope>
    <source>
        <strain evidence="1 2">TI.1.05</strain>
    </source>
</reference>
<sequence>MTDLNQFDAHVTNLNNWQPMTKVPEVFPQFTQTQLKRLFWQREQHKGLSTCYKQVGKRGYVCLPLFGLWLAGKLTE</sequence>
<comment type="caution">
    <text evidence="1">The sequence shown here is derived from an EMBL/GenBank/DDBJ whole genome shotgun (WGS) entry which is preliminary data.</text>
</comment>
<protein>
    <submittedName>
        <fullName evidence="1">Uncharacterized protein</fullName>
    </submittedName>
</protein>
<keyword evidence="2" id="KW-1185">Reference proteome</keyword>
<gene>
    <name evidence="1" type="ORF">V6256_10135</name>
</gene>
<proteinExistence type="predicted"/>
<dbReference type="EMBL" id="JBAKAZ010000035">
    <property type="protein sequence ID" value="MEL0629963.1"/>
    <property type="molecule type" value="Genomic_DNA"/>
</dbReference>
<evidence type="ECO:0000313" key="2">
    <source>
        <dbReference type="Proteomes" id="UP001369082"/>
    </source>
</evidence>
<accession>A0ABU9GRK1</accession>